<dbReference type="PROSITE" id="PS51186">
    <property type="entry name" value="GNAT"/>
    <property type="match status" value="1"/>
</dbReference>
<protein>
    <submittedName>
        <fullName evidence="3">GNAT family N-acetyltransferase</fullName>
    </submittedName>
</protein>
<dbReference type="AlphaFoldDB" id="A0A6B0XW50"/>
<accession>A0A6B0XW50</accession>
<keyword evidence="3" id="KW-0808">Transferase</keyword>
<dbReference type="InterPro" id="IPR000182">
    <property type="entry name" value="GNAT_dom"/>
</dbReference>
<name>A0A6B0XW50_9RHOB</name>
<dbReference type="SUPFAM" id="SSF55729">
    <property type="entry name" value="Acyl-CoA N-acyltransferases (Nat)"/>
    <property type="match status" value="1"/>
</dbReference>
<organism evidence="3">
    <name type="scientific">Boseongicola sp. SB0664_bin_43</name>
    <dbReference type="NCBI Taxonomy" id="2604844"/>
    <lineage>
        <taxon>Bacteria</taxon>
        <taxon>Pseudomonadati</taxon>
        <taxon>Pseudomonadota</taxon>
        <taxon>Alphaproteobacteria</taxon>
        <taxon>Rhodobacterales</taxon>
        <taxon>Paracoccaceae</taxon>
        <taxon>Boseongicola</taxon>
    </lineage>
</organism>
<dbReference type="InterPro" id="IPR051531">
    <property type="entry name" value="N-acetyltransferase"/>
</dbReference>
<evidence type="ECO:0000313" key="3">
    <source>
        <dbReference type="EMBL" id="MXY32545.1"/>
    </source>
</evidence>
<evidence type="ECO:0000259" key="2">
    <source>
        <dbReference type="PROSITE" id="PS51186"/>
    </source>
</evidence>
<dbReference type="PANTHER" id="PTHR43792:SF1">
    <property type="entry name" value="N-ACETYLTRANSFERASE DOMAIN-CONTAINING PROTEIN"/>
    <property type="match status" value="1"/>
</dbReference>
<dbReference type="EMBL" id="VXRY01000012">
    <property type="protein sequence ID" value="MXY32545.1"/>
    <property type="molecule type" value="Genomic_DNA"/>
</dbReference>
<dbReference type="InterPro" id="IPR016181">
    <property type="entry name" value="Acyl_CoA_acyltransferase"/>
</dbReference>
<gene>
    <name evidence="3" type="ORF">F4Y60_00325</name>
</gene>
<feature type="region of interest" description="Disordered" evidence="1">
    <location>
        <begin position="237"/>
        <end position="276"/>
    </location>
</feature>
<sequence length="276" mass="29433">MRGTDSHRQFRDLGRSNEPDPIPVSRCPNKRARAAASPFRACGFTSAPPQGPLPEQLHVRVMTSRHEKPTPGPAMDIAHAFAANVPVIRTGRLVLRALRLEDFPGYASILCTDRGRFAGGPLSREDAWPDFAALSAGWMLHGHGGWAVAATATGDLLGFVLLGLEPGDVEIELGYLFLEDSEGKGFATEAAAAARDWGFNTLGLVTLVSYIASKNARSIALAKRLGAIEDTPKDWPKGNVVYRHAKPDGEPGKGSGSATRRPCDLGLQVTSGKESA</sequence>
<dbReference type="GO" id="GO:0016747">
    <property type="term" value="F:acyltransferase activity, transferring groups other than amino-acyl groups"/>
    <property type="evidence" value="ECO:0007669"/>
    <property type="project" value="InterPro"/>
</dbReference>
<reference evidence="3" key="1">
    <citation type="submission" date="2019-09" db="EMBL/GenBank/DDBJ databases">
        <title>Characterisation of the sponge microbiome using genome-centric metagenomics.</title>
        <authorList>
            <person name="Engelberts J.P."/>
            <person name="Robbins S.J."/>
            <person name="De Goeij J.M."/>
            <person name="Aranda M."/>
            <person name="Bell S.C."/>
            <person name="Webster N.S."/>
        </authorList>
    </citation>
    <scope>NUCLEOTIDE SEQUENCE</scope>
    <source>
        <strain evidence="3">SB0664_bin_43</strain>
    </source>
</reference>
<feature type="compositionally biased region" description="Basic and acidic residues" evidence="1">
    <location>
        <begin position="1"/>
        <end position="18"/>
    </location>
</feature>
<feature type="domain" description="N-acetyltransferase" evidence="2">
    <location>
        <begin position="93"/>
        <end position="247"/>
    </location>
</feature>
<feature type="region of interest" description="Disordered" evidence="1">
    <location>
        <begin position="1"/>
        <end position="27"/>
    </location>
</feature>
<proteinExistence type="predicted"/>
<dbReference type="PANTHER" id="PTHR43792">
    <property type="entry name" value="GNAT FAMILY, PUTATIVE (AFU_ORTHOLOGUE AFUA_3G00765)-RELATED-RELATED"/>
    <property type="match status" value="1"/>
</dbReference>
<evidence type="ECO:0000256" key="1">
    <source>
        <dbReference type="SAM" id="MobiDB-lite"/>
    </source>
</evidence>
<comment type="caution">
    <text evidence="3">The sequence shown here is derived from an EMBL/GenBank/DDBJ whole genome shotgun (WGS) entry which is preliminary data.</text>
</comment>
<dbReference type="Gene3D" id="3.40.630.30">
    <property type="match status" value="1"/>
</dbReference>
<dbReference type="Pfam" id="PF13302">
    <property type="entry name" value="Acetyltransf_3"/>
    <property type="match status" value="1"/>
</dbReference>